<evidence type="ECO:0000256" key="1">
    <source>
        <dbReference type="SAM" id="MobiDB-lite"/>
    </source>
</evidence>
<dbReference type="Proteomes" id="UP000022082">
    <property type="component" value="Unassembled WGS sequence"/>
</dbReference>
<organism evidence="2 3">
    <name type="scientific">Bacteroides fragilis str. S36L11</name>
    <dbReference type="NCBI Taxonomy" id="1339327"/>
    <lineage>
        <taxon>Bacteria</taxon>
        <taxon>Pseudomonadati</taxon>
        <taxon>Bacteroidota</taxon>
        <taxon>Bacteroidia</taxon>
        <taxon>Bacteroidales</taxon>
        <taxon>Bacteroidaceae</taxon>
        <taxon>Bacteroides</taxon>
    </lineage>
</organism>
<protein>
    <submittedName>
        <fullName evidence="2">Uncharacterized protein</fullName>
    </submittedName>
</protein>
<comment type="caution">
    <text evidence="2">The sequence shown here is derived from an EMBL/GenBank/DDBJ whole genome shotgun (WGS) entry which is preliminary data.</text>
</comment>
<dbReference type="PATRIC" id="fig|1339327.3.peg.5088"/>
<evidence type="ECO:0000313" key="2">
    <source>
        <dbReference type="EMBL" id="EXZ26259.1"/>
    </source>
</evidence>
<reference evidence="2 3" key="1">
    <citation type="submission" date="2014-02" db="EMBL/GenBank/DDBJ databases">
        <authorList>
            <person name="Sears C."/>
            <person name="Carroll K."/>
            <person name="Sack B.R."/>
            <person name="Qadri F."/>
            <person name="Myers L.L."/>
            <person name="Chung G.-T."/>
            <person name="Escheverria P."/>
            <person name="Fraser C.M."/>
            <person name="Sadzewicz L."/>
            <person name="Shefchek K.A."/>
            <person name="Tallon L."/>
            <person name="Das S.P."/>
            <person name="Daugherty S."/>
            <person name="Mongodin E.F."/>
        </authorList>
    </citation>
    <scope>NUCLEOTIDE SEQUENCE [LARGE SCALE GENOMIC DNA]</scope>
    <source>
        <strain evidence="2 3">S36L11</strain>
    </source>
</reference>
<gene>
    <name evidence="2" type="ORF">M136_4606</name>
</gene>
<dbReference type="EMBL" id="JGDJ01000291">
    <property type="protein sequence ID" value="EXZ26259.1"/>
    <property type="molecule type" value="Genomic_DNA"/>
</dbReference>
<accession>A0A015YU47</accession>
<feature type="region of interest" description="Disordered" evidence="1">
    <location>
        <begin position="1"/>
        <end position="45"/>
    </location>
</feature>
<proteinExistence type="predicted"/>
<evidence type="ECO:0000313" key="3">
    <source>
        <dbReference type="Proteomes" id="UP000022082"/>
    </source>
</evidence>
<name>A0A015YU47_BACFG</name>
<dbReference type="AlphaFoldDB" id="A0A015YU47"/>
<sequence length="45" mass="5038">MRKGGKGDVEGRGIYREREEKGHFGEEKGAFRGGKSRRELGSGER</sequence>